<keyword evidence="2" id="KW-0238">DNA-binding</keyword>
<keyword evidence="3" id="KW-0804">Transcription</keyword>
<dbReference type="Pfam" id="PF01638">
    <property type="entry name" value="HxlR"/>
    <property type="match status" value="1"/>
</dbReference>
<dbReference type="EMBL" id="JBHTMB010000301">
    <property type="protein sequence ID" value="MFD1237628.1"/>
    <property type="molecule type" value="Genomic_DNA"/>
</dbReference>
<evidence type="ECO:0000313" key="6">
    <source>
        <dbReference type="Proteomes" id="UP001597182"/>
    </source>
</evidence>
<keyword evidence="6" id="KW-1185">Reference proteome</keyword>
<name>A0ABW3VSH5_9PSEU</name>
<accession>A0ABW3VSH5</accession>
<proteinExistence type="predicted"/>
<dbReference type="InterPro" id="IPR011991">
    <property type="entry name" value="ArsR-like_HTH"/>
</dbReference>
<dbReference type="PANTHER" id="PTHR33204">
    <property type="entry name" value="TRANSCRIPTIONAL REGULATOR, MARR FAMILY"/>
    <property type="match status" value="1"/>
</dbReference>
<dbReference type="InterPro" id="IPR036390">
    <property type="entry name" value="WH_DNA-bd_sf"/>
</dbReference>
<evidence type="ECO:0000256" key="1">
    <source>
        <dbReference type="ARBA" id="ARBA00023015"/>
    </source>
</evidence>
<evidence type="ECO:0000259" key="4">
    <source>
        <dbReference type="PROSITE" id="PS51118"/>
    </source>
</evidence>
<dbReference type="CDD" id="cd00090">
    <property type="entry name" value="HTH_ARSR"/>
    <property type="match status" value="1"/>
</dbReference>
<sequence length="131" mass="13495">MSDHPGAGATAAPLSATHVDHAACVRADASLTRAFAFLGKRWNAILLRALGSGPAGFRELAREVVGISDSVLSDRLGDLAATGLIVRTVSEGPPVSVSYALTPRGEALMPALDQISQWAAEYLPEVPGGSC</sequence>
<dbReference type="Gene3D" id="1.10.10.10">
    <property type="entry name" value="Winged helix-like DNA-binding domain superfamily/Winged helix DNA-binding domain"/>
    <property type="match status" value="1"/>
</dbReference>
<evidence type="ECO:0000256" key="3">
    <source>
        <dbReference type="ARBA" id="ARBA00023163"/>
    </source>
</evidence>
<reference evidence="6" key="1">
    <citation type="journal article" date="2019" name="Int. J. Syst. Evol. Microbiol.">
        <title>The Global Catalogue of Microorganisms (GCM) 10K type strain sequencing project: providing services to taxonomists for standard genome sequencing and annotation.</title>
        <authorList>
            <consortium name="The Broad Institute Genomics Platform"/>
            <consortium name="The Broad Institute Genome Sequencing Center for Infectious Disease"/>
            <person name="Wu L."/>
            <person name="Ma J."/>
        </authorList>
    </citation>
    <scope>NUCLEOTIDE SEQUENCE [LARGE SCALE GENOMIC DNA]</scope>
    <source>
        <strain evidence="6">CCUG 49018</strain>
    </source>
</reference>
<protein>
    <submittedName>
        <fullName evidence="5">Winged helix-turn-helix transcriptional regulator</fullName>
    </submittedName>
</protein>
<evidence type="ECO:0000313" key="5">
    <source>
        <dbReference type="EMBL" id="MFD1237628.1"/>
    </source>
</evidence>
<dbReference type="PROSITE" id="PS51118">
    <property type="entry name" value="HTH_HXLR"/>
    <property type="match status" value="1"/>
</dbReference>
<dbReference type="InterPro" id="IPR002577">
    <property type="entry name" value="HTH_HxlR"/>
</dbReference>
<dbReference type="Proteomes" id="UP001597182">
    <property type="component" value="Unassembled WGS sequence"/>
</dbReference>
<evidence type="ECO:0000256" key="2">
    <source>
        <dbReference type="ARBA" id="ARBA00023125"/>
    </source>
</evidence>
<feature type="domain" description="HTH hxlR-type" evidence="4">
    <location>
        <begin position="24"/>
        <end position="127"/>
    </location>
</feature>
<dbReference type="PANTHER" id="PTHR33204:SF37">
    <property type="entry name" value="HTH-TYPE TRANSCRIPTIONAL REGULATOR YODB"/>
    <property type="match status" value="1"/>
</dbReference>
<dbReference type="InterPro" id="IPR036388">
    <property type="entry name" value="WH-like_DNA-bd_sf"/>
</dbReference>
<keyword evidence="1" id="KW-0805">Transcription regulation</keyword>
<gene>
    <name evidence="5" type="ORF">ACFQ34_30455</name>
</gene>
<organism evidence="5 6">
    <name type="scientific">Pseudonocardia benzenivorans</name>
    <dbReference type="NCBI Taxonomy" id="228005"/>
    <lineage>
        <taxon>Bacteria</taxon>
        <taxon>Bacillati</taxon>
        <taxon>Actinomycetota</taxon>
        <taxon>Actinomycetes</taxon>
        <taxon>Pseudonocardiales</taxon>
        <taxon>Pseudonocardiaceae</taxon>
        <taxon>Pseudonocardia</taxon>
    </lineage>
</organism>
<dbReference type="RefSeq" id="WP_013675293.1">
    <property type="nucleotide sequence ID" value="NZ_BAABKS010000074.1"/>
</dbReference>
<comment type="caution">
    <text evidence="5">The sequence shown here is derived from an EMBL/GenBank/DDBJ whole genome shotgun (WGS) entry which is preliminary data.</text>
</comment>
<dbReference type="SUPFAM" id="SSF46785">
    <property type="entry name" value="Winged helix' DNA-binding domain"/>
    <property type="match status" value="1"/>
</dbReference>